<dbReference type="EMBL" id="MTKT01002492">
    <property type="protein sequence ID" value="OWM79124.1"/>
    <property type="molecule type" value="Genomic_DNA"/>
</dbReference>
<proteinExistence type="predicted"/>
<organism evidence="2 3">
    <name type="scientific">Punica granatum</name>
    <name type="common">Pomegranate</name>
    <dbReference type="NCBI Taxonomy" id="22663"/>
    <lineage>
        <taxon>Eukaryota</taxon>
        <taxon>Viridiplantae</taxon>
        <taxon>Streptophyta</taxon>
        <taxon>Embryophyta</taxon>
        <taxon>Tracheophyta</taxon>
        <taxon>Spermatophyta</taxon>
        <taxon>Magnoliopsida</taxon>
        <taxon>eudicotyledons</taxon>
        <taxon>Gunneridae</taxon>
        <taxon>Pentapetalae</taxon>
        <taxon>rosids</taxon>
        <taxon>malvids</taxon>
        <taxon>Myrtales</taxon>
        <taxon>Lythraceae</taxon>
        <taxon>Punica</taxon>
    </lineage>
</organism>
<dbReference type="GO" id="GO:0062064">
    <property type="term" value="F:box C/D methylation guide snoRNP complex binding"/>
    <property type="evidence" value="ECO:0007669"/>
    <property type="project" value="TreeGrafter"/>
</dbReference>
<gene>
    <name evidence="2" type="ORF">CDL15_Pgr003295</name>
</gene>
<dbReference type="InterPro" id="IPR027921">
    <property type="entry name" value="NOPCHAP1"/>
</dbReference>
<protein>
    <submittedName>
        <fullName evidence="2">Uncharacterized protein</fullName>
    </submittedName>
</protein>
<accession>A0A218X2G3</accession>
<dbReference type="GO" id="GO:0000492">
    <property type="term" value="P:box C/D snoRNP assembly"/>
    <property type="evidence" value="ECO:0007669"/>
    <property type="project" value="InterPro"/>
</dbReference>
<evidence type="ECO:0000313" key="2">
    <source>
        <dbReference type="EMBL" id="OWM79124.1"/>
    </source>
</evidence>
<evidence type="ECO:0000313" key="3">
    <source>
        <dbReference type="Proteomes" id="UP000197138"/>
    </source>
</evidence>
<dbReference type="PANTHER" id="PTHR28674:SF1">
    <property type="entry name" value="NOP PROTEIN CHAPERONE 1"/>
    <property type="match status" value="1"/>
</dbReference>
<comment type="caution">
    <text evidence="2">The sequence shown here is derived from an EMBL/GenBank/DDBJ whole genome shotgun (WGS) entry which is preliminary data.</text>
</comment>
<feature type="region of interest" description="Disordered" evidence="1">
    <location>
        <begin position="117"/>
        <end position="197"/>
    </location>
</feature>
<reference evidence="3" key="1">
    <citation type="journal article" date="2017" name="Plant J.">
        <title>The pomegranate (Punica granatum L.) genome and the genomics of punicalagin biosynthesis.</title>
        <authorList>
            <person name="Qin G."/>
            <person name="Xu C."/>
            <person name="Ming R."/>
            <person name="Tang H."/>
            <person name="Guyot R."/>
            <person name="Kramer E.M."/>
            <person name="Hu Y."/>
            <person name="Yi X."/>
            <person name="Qi Y."/>
            <person name="Xu X."/>
            <person name="Gao Z."/>
            <person name="Pan H."/>
            <person name="Jian J."/>
            <person name="Tian Y."/>
            <person name="Yue Z."/>
            <person name="Xu Y."/>
        </authorList>
    </citation>
    <scope>NUCLEOTIDE SEQUENCE [LARGE SCALE GENOMIC DNA]</scope>
    <source>
        <strain evidence="3">cv. Dabenzi</strain>
    </source>
</reference>
<evidence type="ECO:0000256" key="1">
    <source>
        <dbReference type="SAM" id="MobiDB-lite"/>
    </source>
</evidence>
<feature type="compositionally biased region" description="Acidic residues" evidence="1">
    <location>
        <begin position="135"/>
        <end position="158"/>
    </location>
</feature>
<feature type="region of interest" description="Disordered" evidence="1">
    <location>
        <begin position="29"/>
        <end position="52"/>
    </location>
</feature>
<dbReference type="AlphaFoldDB" id="A0A218X2G3"/>
<dbReference type="Proteomes" id="UP000197138">
    <property type="component" value="Unassembled WGS sequence"/>
</dbReference>
<sequence>MQPTSKELLQLEEKDTISSIESSLRICDEKSSASKKKQAHPDRKPAIGQVPKSQVLGKVQDFLGVLSEANKKLQLEAKDNPEEFDIEALNGNESEVIELDLMLGIADLHTPEAVAAAEASVSGYQPPVPLFGNDSETDSDSSSSDEDGDNDNENEENDGEKKKDLPSQPQRSKSGEDDSGEIIKKGSKKRPRIIELS</sequence>
<dbReference type="PANTHER" id="PTHR28674">
    <property type="entry name" value="SIMILAR TO DNA SEGMENT, CHR 10, WAYNE STATE UNIVERSITY 102,-EXPRESSED"/>
    <property type="match status" value="1"/>
</dbReference>
<dbReference type="Pfam" id="PF15370">
    <property type="entry name" value="NOPCHAP1"/>
    <property type="match status" value="1"/>
</dbReference>
<name>A0A218X2G3_PUNGR</name>
<feature type="compositionally biased region" description="Basic and acidic residues" evidence="1">
    <location>
        <begin position="173"/>
        <end position="184"/>
    </location>
</feature>